<dbReference type="AlphaFoldDB" id="A0AAX2HEJ2"/>
<accession>A0AAX2HEJ2</accession>
<organism evidence="2 3">
    <name type="scientific">Pseudomonas lundensis</name>
    <dbReference type="NCBI Taxonomy" id="86185"/>
    <lineage>
        <taxon>Bacteria</taxon>
        <taxon>Pseudomonadati</taxon>
        <taxon>Pseudomonadota</taxon>
        <taxon>Gammaproteobacteria</taxon>
        <taxon>Pseudomonadales</taxon>
        <taxon>Pseudomonadaceae</taxon>
        <taxon>Pseudomonas</taxon>
    </lineage>
</organism>
<name>A0AAX2HEJ2_9PSED</name>
<dbReference type="Proteomes" id="UP000219564">
    <property type="component" value="Unassembled WGS sequence"/>
</dbReference>
<dbReference type="EMBL" id="OBKZ01000055">
    <property type="protein sequence ID" value="SOB55234.1"/>
    <property type="molecule type" value="Genomic_DNA"/>
</dbReference>
<evidence type="ECO:0000313" key="2">
    <source>
        <dbReference type="EMBL" id="SOB55234.1"/>
    </source>
</evidence>
<protein>
    <submittedName>
        <fullName evidence="2">Uncharacterized protein</fullName>
    </submittedName>
</protein>
<comment type="caution">
    <text evidence="2">The sequence shown here is derived from an EMBL/GenBank/DDBJ whole genome shotgun (WGS) entry which is preliminary data.</text>
</comment>
<evidence type="ECO:0000256" key="1">
    <source>
        <dbReference type="SAM" id="Phobius"/>
    </source>
</evidence>
<proteinExistence type="predicted"/>
<keyword evidence="1" id="KW-1133">Transmembrane helix</keyword>
<reference evidence="2 3" key="1">
    <citation type="submission" date="2017-08" db="EMBL/GenBank/DDBJ databases">
        <authorList>
            <person name="Chaillou S."/>
        </authorList>
    </citation>
    <scope>NUCLEOTIDE SEQUENCE [LARGE SCALE GENOMIC DNA]</scope>
    <source>
        <strain evidence="2 3">MFPA15A1205</strain>
    </source>
</reference>
<feature type="transmembrane region" description="Helical" evidence="1">
    <location>
        <begin position="7"/>
        <end position="29"/>
    </location>
</feature>
<evidence type="ECO:0000313" key="3">
    <source>
        <dbReference type="Proteomes" id="UP000219564"/>
    </source>
</evidence>
<feature type="transmembrane region" description="Helical" evidence="1">
    <location>
        <begin position="41"/>
        <end position="62"/>
    </location>
</feature>
<gene>
    <name evidence="2" type="ORF">PLUA15_80057</name>
</gene>
<keyword evidence="1" id="KW-0472">Membrane</keyword>
<keyword evidence="1" id="KW-0812">Transmembrane</keyword>
<sequence length="69" mass="8196">MKWENLRYYTIVILMVLSSGVFNTMIIIWVIEQFTTLHQNIYWETAIVIYIAISIVGLRYAIPRFRGVI</sequence>